<evidence type="ECO:0000256" key="3">
    <source>
        <dbReference type="ARBA" id="ARBA00022729"/>
    </source>
</evidence>
<protein>
    <submittedName>
        <fullName evidence="7">Sugar ABC transporter substrate-binding protein</fullName>
    </submittedName>
</protein>
<dbReference type="Pfam" id="PF13407">
    <property type="entry name" value="Peripla_BP_4"/>
    <property type="match status" value="1"/>
</dbReference>
<gene>
    <name evidence="7" type="ORF">DXC40_11680</name>
</gene>
<dbReference type="PROSITE" id="PS51257">
    <property type="entry name" value="PROKAR_LIPOPROTEIN"/>
    <property type="match status" value="1"/>
</dbReference>
<evidence type="ECO:0000256" key="5">
    <source>
        <dbReference type="SAM" id="SignalP"/>
    </source>
</evidence>
<dbReference type="EMBL" id="QVME01000006">
    <property type="protein sequence ID" value="RGE66898.1"/>
    <property type="molecule type" value="Genomic_DNA"/>
</dbReference>
<dbReference type="CDD" id="cd01536">
    <property type="entry name" value="PBP1_ABC_sugar_binding-like"/>
    <property type="match status" value="1"/>
</dbReference>
<dbReference type="InterPro" id="IPR028082">
    <property type="entry name" value="Peripla_BP_I"/>
</dbReference>
<feature type="signal peptide" evidence="5">
    <location>
        <begin position="1"/>
        <end position="21"/>
    </location>
</feature>
<evidence type="ECO:0000256" key="1">
    <source>
        <dbReference type="ARBA" id="ARBA00004196"/>
    </source>
</evidence>
<dbReference type="GO" id="GO:0030246">
    <property type="term" value="F:carbohydrate binding"/>
    <property type="evidence" value="ECO:0007669"/>
    <property type="project" value="UniProtKB-ARBA"/>
</dbReference>
<reference evidence="7 8" key="1">
    <citation type="submission" date="2018-08" db="EMBL/GenBank/DDBJ databases">
        <title>A genome reference for cultivated species of the human gut microbiota.</title>
        <authorList>
            <person name="Zou Y."/>
            <person name="Xue W."/>
            <person name="Luo G."/>
        </authorList>
    </citation>
    <scope>NUCLEOTIDE SEQUENCE [LARGE SCALE GENOMIC DNA]</scope>
    <source>
        <strain evidence="7 8">TF05-12AC</strain>
    </source>
</reference>
<keyword evidence="3 5" id="KW-0732">Signal</keyword>
<evidence type="ECO:0000256" key="4">
    <source>
        <dbReference type="SAM" id="MobiDB-lite"/>
    </source>
</evidence>
<comment type="subcellular location">
    <subcellularLocation>
        <location evidence="1">Cell envelope</location>
    </subcellularLocation>
</comment>
<dbReference type="GeneID" id="72464018"/>
<feature type="region of interest" description="Disordered" evidence="4">
    <location>
        <begin position="27"/>
        <end position="48"/>
    </location>
</feature>
<feature type="domain" description="Periplasmic binding protein" evidence="6">
    <location>
        <begin position="56"/>
        <end position="311"/>
    </location>
</feature>
<dbReference type="Proteomes" id="UP000260828">
    <property type="component" value="Unassembled WGS sequence"/>
</dbReference>
<comment type="caution">
    <text evidence="7">The sequence shown here is derived from an EMBL/GenBank/DDBJ whole genome shotgun (WGS) entry which is preliminary data.</text>
</comment>
<dbReference type="PANTHER" id="PTHR46847">
    <property type="entry name" value="D-ALLOSE-BINDING PERIPLASMIC PROTEIN-RELATED"/>
    <property type="match status" value="1"/>
</dbReference>
<dbReference type="AlphaFoldDB" id="A0A3E3III9"/>
<dbReference type="PANTHER" id="PTHR46847:SF1">
    <property type="entry name" value="D-ALLOSE-BINDING PERIPLASMIC PROTEIN-RELATED"/>
    <property type="match status" value="1"/>
</dbReference>
<evidence type="ECO:0000259" key="6">
    <source>
        <dbReference type="Pfam" id="PF13407"/>
    </source>
</evidence>
<dbReference type="InterPro" id="IPR025997">
    <property type="entry name" value="SBP_2_dom"/>
</dbReference>
<dbReference type="RefSeq" id="WP_024729544.1">
    <property type="nucleotide sequence ID" value="NZ_CAUFHV010000004.1"/>
</dbReference>
<sequence>MKKRIALLLAALMLLAITACSAEKPASESPLASQEPAGEVSAEESTAQPGDQALTIGLSMYTLEYPFYVTMCDAFEAACEEKGWTCITTNASTDASTQLNNCLDLLNKDIDALVLTSWYGDALSEAFIAANEKNIPIFLMDTSTLPDEGEYVTRIGTVNYDGGMVGGMYAGQYLLEQGRSEVDAVALHSGDQVSVDRRDGILAGLEAAGVSVNMLNEYHSASREESMANFEDAMTTYAKIDLVVATSAQHGMGAYSAAEAAGRTEMLIAAYDGEAEEMEAIDNGTGTYLCTVTQDPVGMSETIAQQVEDYIFNGATYEQFQSAPAGVYGKDGQLSAADLGIG</sequence>
<evidence type="ECO:0000313" key="8">
    <source>
        <dbReference type="Proteomes" id="UP000260828"/>
    </source>
</evidence>
<evidence type="ECO:0000256" key="2">
    <source>
        <dbReference type="ARBA" id="ARBA00007639"/>
    </source>
</evidence>
<organism evidence="7 8">
    <name type="scientific">Anaerotruncus colihominis</name>
    <dbReference type="NCBI Taxonomy" id="169435"/>
    <lineage>
        <taxon>Bacteria</taxon>
        <taxon>Bacillati</taxon>
        <taxon>Bacillota</taxon>
        <taxon>Clostridia</taxon>
        <taxon>Eubacteriales</taxon>
        <taxon>Oscillospiraceae</taxon>
        <taxon>Anaerotruncus</taxon>
    </lineage>
</organism>
<accession>A0A3E3III9</accession>
<dbReference type="GO" id="GO:0030313">
    <property type="term" value="C:cell envelope"/>
    <property type="evidence" value="ECO:0007669"/>
    <property type="project" value="UniProtKB-SubCell"/>
</dbReference>
<name>A0A3E3III9_9FIRM</name>
<feature type="chain" id="PRO_5017550114" evidence="5">
    <location>
        <begin position="22"/>
        <end position="342"/>
    </location>
</feature>
<evidence type="ECO:0000313" key="7">
    <source>
        <dbReference type="EMBL" id="RGE66898.1"/>
    </source>
</evidence>
<comment type="similarity">
    <text evidence="2">Belongs to the bacterial solute-binding protein 2 family.</text>
</comment>
<proteinExistence type="inferred from homology"/>
<dbReference type="Gene3D" id="3.40.50.2300">
    <property type="match status" value="2"/>
</dbReference>
<dbReference type="SUPFAM" id="SSF53822">
    <property type="entry name" value="Periplasmic binding protein-like I"/>
    <property type="match status" value="1"/>
</dbReference>